<evidence type="ECO:0000256" key="1">
    <source>
        <dbReference type="ARBA" id="ARBA00004453"/>
    </source>
</evidence>
<dbReference type="AlphaFoldDB" id="A0A1J5THI9"/>
<proteinExistence type="inferred from homology"/>
<dbReference type="InterPro" id="IPR007476">
    <property type="entry name" value="RdgC"/>
</dbReference>
<dbReference type="PANTHER" id="PTHR38103">
    <property type="entry name" value="RECOMBINATION-ASSOCIATED PROTEIN RDGC"/>
    <property type="match status" value="1"/>
</dbReference>
<evidence type="ECO:0000256" key="3">
    <source>
        <dbReference type="ARBA" id="ARBA00023172"/>
    </source>
</evidence>
<dbReference type="GO" id="GO:0043590">
    <property type="term" value="C:bacterial nucleoid"/>
    <property type="evidence" value="ECO:0007669"/>
    <property type="project" value="TreeGrafter"/>
</dbReference>
<organism evidence="4">
    <name type="scientific">mine drainage metagenome</name>
    <dbReference type="NCBI Taxonomy" id="410659"/>
    <lineage>
        <taxon>unclassified sequences</taxon>
        <taxon>metagenomes</taxon>
        <taxon>ecological metagenomes</taxon>
    </lineage>
</organism>
<dbReference type="PANTHER" id="PTHR38103:SF1">
    <property type="entry name" value="RECOMBINATION-ASSOCIATED PROTEIN RDGC"/>
    <property type="match status" value="1"/>
</dbReference>
<dbReference type="HAMAP" id="MF_00194">
    <property type="entry name" value="RdgC"/>
    <property type="match status" value="1"/>
</dbReference>
<evidence type="ECO:0000313" key="4">
    <source>
        <dbReference type="EMBL" id="OIR15757.1"/>
    </source>
</evidence>
<accession>A0A1J5THI9</accession>
<dbReference type="NCBIfam" id="NF001463">
    <property type="entry name" value="PRK00321.1-4"/>
    <property type="match status" value="1"/>
</dbReference>
<name>A0A1J5THI9_9ZZZZ</name>
<protein>
    <submittedName>
        <fullName evidence="4">Recombination-associated protein RdgC</fullName>
    </submittedName>
</protein>
<comment type="subcellular location">
    <subcellularLocation>
        <location evidence="1">Cytoplasm</location>
        <location evidence="1">Nucleoid</location>
    </subcellularLocation>
</comment>
<dbReference type="EMBL" id="MLJW01000008">
    <property type="protein sequence ID" value="OIR15757.1"/>
    <property type="molecule type" value="Genomic_DNA"/>
</dbReference>
<sequence length="299" mass="33209">MWFKNLLVYRLNKWDVTPATLEEKLSGNAIQACSAMEMQRLGWVSPKEEGLPFVHTLGSQMLICLGIEKKLLPMTVINKFAKSRAVDIEEQQGYKPGRKQMKQIKEAVTDELLPRAFALRRHTFAWINPAAGIMVVDAANLAKADELVEMLIKTVDGIALAPLKTNTSPAAAMTSWLAGDDLSSIFTVDRDCELRGAGEERATVRYVRHTLEAEEIAKHITAGKEVTRLAMTWSDKVSFVLHDNLQLKRIVALDILKDQAEGSDQEDMFDTDFALMTGELQRLLVDVVEVLGGESAPAV</sequence>
<evidence type="ECO:0000256" key="2">
    <source>
        <dbReference type="ARBA" id="ARBA00022490"/>
    </source>
</evidence>
<gene>
    <name evidence="4" type="primary">rdgC_1</name>
    <name evidence="4" type="ORF">GALL_32580</name>
</gene>
<dbReference type="GO" id="GO:0003690">
    <property type="term" value="F:double-stranded DNA binding"/>
    <property type="evidence" value="ECO:0007669"/>
    <property type="project" value="TreeGrafter"/>
</dbReference>
<dbReference type="Pfam" id="PF04381">
    <property type="entry name" value="RdgC"/>
    <property type="match status" value="1"/>
</dbReference>
<reference evidence="4" key="1">
    <citation type="submission" date="2016-10" db="EMBL/GenBank/DDBJ databases">
        <title>Sequence of Gallionella enrichment culture.</title>
        <authorList>
            <person name="Poehlein A."/>
            <person name="Muehling M."/>
            <person name="Daniel R."/>
        </authorList>
    </citation>
    <scope>NUCLEOTIDE SEQUENCE</scope>
</reference>
<dbReference type="NCBIfam" id="NF001464">
    <property type="entry name" value="PRK00321.1-5"/>
    <property type="match status" value="1"/>
</dbReference>
<comment type="caution">
    <text evidence="4">The sequence shown here is derived from an EMBL/GenBank/DDBJ whole genome shotgun (WGS) entry which is preliminary data.</text>
</comment>
<dbReference type="GO" id="GO:0006310">
    <property type="term" value="P:DNA recombination"/>
    <property type="evidence" value="ECO:0007669"/>
    <property type="project" value="UniProtKB-KW"/>
</dbReference>
<keyword evidence="2" id="KW-0963">Cytoplasm</keyword>
<keyword evidence="3" id="KW-0233">DNA recombination</keyword>
<dbReference type="GO" id="GO:0000018">
    <property type="term" value="P:regulation of DNA recombination"/>
    <property type="evidence" value="ECO:0007669"/>
    <property type="project" value="TreeGrafter"/>
</dbReference>